<gene>
    <name evidence="6 8" type="primary">nusB</name>
    <name evidence="8" type="ORF">NSMM_340010</name>
</gene>
<evidence type="ECO:0000256" key="6">
    <source>
        <dbReference type="HAMAP-Rule" id="MF_00073"/>
    </source>
</evidence>
<evidence type="ECO:0000259" key="7">
    <source>
        <dbReference type="Pfam" id="PF01029"/>
    </source>
</evidence>
<dbReference type="Proteomes" id="UP000198729">
    <property type="component" value="Unassembled WGS sequence"/>
</dbReference>
<dbReference type="OrthoDB" id="9789556at2"/>
<evidence type="ECO:0000313" key="9">
    <source>
        <dbReference type="Proteomes" id="UP000198729"/>
    </source>
</evidence>
<comment type="function">
    <text evidence="6">Involved in transcription antitermination. Required for transcription of ribosomal RNA (rRNA) genes. Binds specifically to the boxA antiterminator sequence of the ribosomal RNA (rrn) operons.</text>
</comment>
<dbReference type="Gene3D" id="1.10.940.10">
    <property type="entry name" value="NusB-like"/>
    <property type="match status" value="1"/>
</dbReference>
<name>A0A1G5SCZ6_9PROT</name>
<protein>
    <recommendedName>
        <fullName evidence="6">Transcription antitermination protein NusB</fullName>
    </recommendedName>
    <alternativeName>
        <fullName evidence="6">Antitermination factor NusB</fullName>
    </alternativeName>
</protein>
<keyword evidence="3 6" id="KW-0694">RNA-binding</keyword>
<evidence type="ECO:0000256" key="4">
    <source>
        <dbReference type="ARBA" id="ARBA00023015"/>
    </source>
</evidence>
<dbReference type="InterPro" id="IPR035926">
    <property type="entry name" value="NusB-like_sf"/>
</dbReference>
<dbReference type="GO" id="GO:0005829">
    <property type="term" value="C:cytosol"/>
    <property type="evidence" value="ECO:0007669"/>
    <property type="project" value="TreeGrafter"/>
</dbReference>
<dbReference type="SUPFAM" id="SSF48013">
    <property type="entry name" value="NusB-like"/>
    <property type="match status" value="1"/>
</dbReference>
<keyword evidence="4 6" id="KW-0805">Transcription regulation</keyword>
<keyword evidence="2 6" id="KW-0889">Transcription antitermination</keyword>
<evidence type="ECO:0000256" key="5">
    <source>
        <dbReference type="ARBA" id="ARBA00023163"/>
    </source>
</evidence>
<dbReference type="NCBIfam" id="TIGR01951">
    <property type="entry name" value="nusB"/>
    <property type="match status" value="1"/>
</dbReference>
<dbReference type="PANTHER" id="PTHR11078:SF3">
    <property type="entry name" value="ANTITERMINATION NUSB DOMAIN-CONTAINING PROTEIN"/>
    <property type="match status" value="1"/>
</dbReference>
<dbReference type="Pfam" id="PF01029">
    <property type="entry name" value="NusB"/>
    <property type="match status" value="1"/>
</dbReference>
<sequence length="162" mass="18308">MTQPTSIPSVKPAPKFKNRRRLSRELAVQGIYQWRQAQGEVRDIIAQLHETKIFARADKTYFEDLLNGALEHALELQTHIQPCLDRQLTELSPVEYSILLLGAYELVHHPEIPYRAIINEAIELAKSYGGTDGHRYVNGVLDKLATALRIAETGMSTSSKKK</sequence>
<evidence type="ECO:0000256" key="3">
    <source>
        <dbReference type="ARBA" id="ARBA00022884"/>
    </source>
</evidence>
<dbReference type="InterPro" id="IPR006027">
    <property type="entry name" value="NusB_RsmB_TIM44"/>
</dbReference>
<proteinExistence type="inferred from homology"/>
<accession>A0A1G5SCZ6</accession>
<dbReference type="HAMAP" id="MF_00073">
    <property type="entry name" value="NusB"/>
    <property type="match status" value="1"/>
</dbReference>
<dbReference type="GO" id="GO:0006353">
    <property type="term" value="P:DNA-templated transcription termination"/>
    <property type="evidence" value="ECO:0007669"/>
    <property type="project" value="UniProtKB-UniRule"/>
</dbReference>
<organism evidence="8 9">
    <name type="scientific">Nitrosomonas mobilis</name>
    <dbReference type="NCBI Taxonomy" id="51642"/>
    <lineage>
        <taxon>Bacteria</taxon>
        <taxon>Pseudomonadati</taxon>
        <taxon>Pseudomonadota</taxon>
        <taxon>Betaproteobacteria</taxon>
        <taxon>Nitrosomonadales</taxon>
        <taxon>Nitrosomonadaceae</taxon>
        <taxon>Nitrosomonas</taxon>
    </lineage>
</organism>
<comment type="similarity">
    <text evidence="1 6">Belongs to the NusB family.</text>
</comment>
<evidence type="ECO:0000256" key="2">
    <source>
        <dbReference type="ARBA" id="ARBA00022814"/>
    </source>
</evidence>
<dbReference type="GO" id="GO:0003723">
    <property type="term" value="F:RNA binding"/>
    <property type="evidence" value="ECO:0007669"/>
    <property type="project" value="UniProtKB-UniRule"/>
</dbReference>
<dbReference type="RefSeq" id="WP_090285054.1">
    <property type="nucleotide sequence ID" value="NZ_FMWO01000041.1"/>
</dbReference>
<dbReference type="AlphaFoldDB" id="A0A1G5SCZ6"/>
<keyword evidence="5 6" id="KW-0804">Transcription</keyword>
<feature type="domain" description="NusB/RsmB/TIM44" evidence="7">
    <location>
        <begin position="23"/>
        <end position="145"/>
    </location>
</feature>
<reference evidence="8 9" key="1">
    <citation type="submission" date="2016-10" db="EMBL/GenBank/DDBJ databases">
        <authorList>
            <person name="de Groot N.N."/>
        </authorList>
    </citation>
    <scope>NUCLEOTIDE SEQUENCE [LARGE SCALE GENOMIC DNA]</scope>
    <source>
        <strain evidence="8">1</strain>
    </source>
</reference>
<dbReference type="GO" id="GO:0031564">
    <property type="term" value="P:transcription antitermination"/>
    <property type="evidence" value="ECO:0007669"/>
    <property type="project" value="UniProtKB-KW"/>
</dbReference>
<dbReference type="PANTHER" id="PTHR11078">
    <property type="entry name" value="N UTILIZATION SUBSTANCE PROTEIN B-RELATED"/>
    <property type="match status" value="1"/>
</dbReference>
<evidence type="ECO:0000256" key="1">
    <source>
        <dbReference type="ARBA" id="ARBA00005952"/>
    </source>
</evidence>
<keyword evidence="9" id="KW-1185">Reference proteome</keyword>
<evidence type="ECO:0000313" key="8">
    <source>
        <dbReference type="EMBL" id="SCZ85074.1"/>
    </source>
</evidence>
<dbReference type="EMBL" id="FMWO01000041">
    <property type="protein sequence ID" value="SCZ85074.1"/>
    <property type="molecule type" value="Genomic_DNA"/>
</dbReference>
<dbReference type="InterPro" id="IPR011605">
    <property type="entry name" value="NusB_fam"/>
</dbReference>
<dbReference type="STRING" id="51642.NSMM_340010"/>